<evidence type="ECO:0000313" key="2">
    <source>
        <dbReference type="EMBL" id="OZY85846.1"/>
    </source>
</evidence>
<dbReference type="AlphaFoldDB" id="A0A266Q887"/>
<comment type="caution">
    <text evidence="2">The sequence shown here is derived from an EMBL/GenBank/DDBJ whole genome shotgun (WGS) entry which is preliminary data.</text>
</comment>
<dbReference type="Proteomes" id="UP000216101">
    <property type="component" value="Unassembled WGS sequence"/>
</dbReference>
<dbReference type="RefSeq" id="WP_094983668.1">
    <property type="nucleotide sequence ID" value="NZ_NHNI01000001.1"/>
</dbReference>
<protein>
    <recommendedName>
        <fullName evidence="4">Flagellin</fullName>
    </recommendedName>
</protein>
<reference evidence="3" key="1">
    <citation type="submission" date="2017-05" db="EMBL/GenBank/DDBJ databases">
        <authorList>
            <person name="Barney B.M."/>
        </authorList>
    </citation>
    <scope>NUCLEOTIDE SEQUENCE [LARGE SCALE GENOMIC DNA]</scope>
    <source>
        <strain evidence="3">PSBB022</strain>
    </source>
</reference>
<accession>A0A266Q887</accession>
<keyword evidence="3" id="KW-1185">Reference proteome</keyword>
<evidence type="ECO:0000256" key="1">
    <source>
        <dbReference type="SAM" id="MobiDB-lite"/>
    </source>
</evidence>
<dbReference type="EMBL" id="NHNI01000001">
    <property type="protein sequence ID" value="OZY85846.1"/>
    <property type="molecule type" value="Genomic_DNA"/>
</dbReference>
<evidence type="ECO:0008006" key="4">
    <source>
        <dbReference type="Google" id="ProtNLM"/>
    </source>
</evidence>
<sequence>MKVDKQIPITSALDTRAQARPQVATGRASRQPVQEPSAREAREPRGGGSHNGFNFQLNQQLSSMQAADRYLGDLSEQLSALKLSISRQLSAPQSANERETITQQLTQANNLLAERSKRTGQSLDANFKLRLNEPLRSRFSIQGLETLDTIQRAGKETLLFTAGRALAEPVALVLDEGMSEEQILRRLNSSFGNAGIRAELDQDGALTFSMPENDWQLFKEQLKIKGEGKLFPAQSQGIATTAEEGFLELSTTLAQESFRELRQLLDSVVSALDRISSLRQHISLRQEDVREFLAQQESQDEKQWALNFAGAVFDTQGRKASRYSVVAQTVIAQAQLTRFAVVSLLS</sequence>
<proteinExistence type="predicted"/>
<gene>
    <name evidence="2" type="ORF">CBP51_02055</name>
</gene>
<feature type="region of interest" description="Disordered" evidence="1">
    <location>
        <begin position="1"/>
        <end position="55"/>
    </location>
</feature>
<organism evidence="2 3">
    <name type="scientific">Cellvibrio mixtus</name>
    <dbReference type="NCBI Taxonomy" id="39650"/>
    <lineage>
        <taxon>Bacteria</taxon>
        <taxon>Pseudomonadati</taxon>
        <taxon>Pseudomonadota</taxon>
        <taxon>Gammaproteobacteria</taxon>
        <taxon>Cellvibrionales</taxon>
        <taxon>Cellvibrionaceae</taxon>
        <taxon>Cellvibrio</taxon>
    </lineage>
</organism>
<evidence type="ECO:0000313" key="3">
    <source>
        <dbReference type="Proteomes" id="UP000216101"/>
    </source>
</evidence>
<name>A0A266Q887_9GAMM</name>